<protein>
    <submittedName>
        <fullName evidence="8">C-type cytochrome</fullName>
    </submittedName>
</protein>
<dbReference type="RefSeq" id="WP_146784047.1">
    <property type="nucleotide sequence ID" value="NZ_BAABIO010000002.1"/>
</dbReference>
<evidence type="ECO:0000313" key="8">
    <source>
        <dbReference type="EMBL" id="QEC55411.1"/>
    </source>
</evidence>
<dbReference type="EMBL" id="CP042433">
    <property type="protein sequence ID" value="QEC55411.1"/>
    <property type="molecule type" value="Genomic_DNA"/>
</dbReference>
<evidence type="ECO:0000256" key="4">
    <source>
        <dbReference type="PROSITE-ProRule" id="PRU00433"/>
    </source>
</evidence>
<dbReference type="PANTHER" id="PTHR35008">
    <property type="entry name" value="BLL4482 PROTEIN-RELATED"/>
    <property type="match status" value="1"/>
</dbReference>
<dbReference type="Gene3D" id="1.10.760.10">
    <property type="entry name" value="Cytochrome c-like domain"/>
    <property type="match status" value="1"/>
</dbReference>
<evidence type="ECO:0000259" key="7">
    <source>
        <dbReference type="PROSITE" id="PS51007"/>
    </source>
</evidence>
<feature type="compositionally biased region" description="Polar residues" evidence="5">
    <location>
        <begin position="432"/>
        <end position="450"/>
    </location>
</feature>
<evidence type="ECO:0000256" key="5">
    <source>
        <dbReference type="SAM" id="MobiDB-lite"/>
    </source>
</evidence>
<sequence>MMKRTVFTKSLPSFCYTSLLTLILAVPQFSFAQSASPVNGGLKLQPGFSAVIVAEKLGRTRHLVVTPQNDIYVRLARPVKGNGTLLLHEANGKATVVYGFGNFGGTGVYLRDGWLYTSSNSEIFRYKLDQNNRVIDSANPERIVTGLVNKNQHETKSIMMDGAGNLYIPVGCPSNSCQEQDRQMGSKGMKGCPLLATAGGVWMFKADKKDQTYADGIRYATGLRNVVGLDWNYGANKLFVMQHGRDQLNTIAPDLYTAKDNAELPAECMYALSMGDDAGWPYTYYDQLRKKKMIAPEYGGDAKRDTTAFLDPAAAYPGHLAPNALLFYTGKQFPERYRNGAFIAFHGSWNRSPEPQAGYFVVFQPFKDGMPSGAWEVFADNFSGSPEKTASGRAEHRPCGLAMGPDGSLYVSDDAQGTIYKITYDSGDKRTSSNLSAAPETQVSNVSTKTKGAGMKTVEKKSIASSSSKGVTKTTSSKATSTGTKGSLAAGKAVYMQICVTCHQRDGGGTSNMNPSLVKSSYLQNKNTLINIVLKGMKGKEIGGETYSGVMPPLAYLTDKQIADVTTYVRNSFGNKGSAVTADEVKKARSVKR</sequence>
<dbReference type="InterPro" id="IPR009056">
    <property type="entry name" value="Cyt_c-like_dom"/>
</dbReference>
<accession>A0A5B8UFG5</accession>
<dbReference type="GO" id="GO:0046872">
    <property type="term" value="F:metal ion binding"/>
    <property type="evidence" value="ECO:0007669"/>
    <property type="project" value="UniProtKB-KW"/>
</dbReference>
<evidence type="ECO:0000256" key="3">
    <source>
        <dbReference type="ARBA" id="ARBA00023004"/>
    </source>
</evidence>
<dbReference type="AlphaFoldDB" id="A0A5B8UFG5"/>
<reference evidence="8 9" key="1">
    <citation type="journal article" date="2015" name="Int. J. Syst. Evol. Microbiol.">
        <title>Flavisolibacter ginsenosidimutans sp. nov., with ginsenoside-converting activity isolated from soil used for cultivating ginseng.</title>
        <authorList>
            <person name="Zhao Y."/>
            <person name="Liu Q."/>
            <person name="Kang M.S."/>
            <person name="Jin F."/>
            <person name="Yu H."/>
            <person name="Im W.T."/>
        </authorList>
    </citation>
    <scope>NUCLEOTIDE SEQUENCE [LARGE SCALE GENOMIC DNA]</scope>
    <source>
        <strain evidence="8 9">Gsoil 636</strain>
    </source>
</reference>
<dbReference type="Pfam" id="PF00034">
    <property type="entry name" value="Cytochrom_C"/>
    <property type="match status" value="1"/>
</dbReference>
<feature type="chain" id="PRO_5023102621" evidence="6">
    <location>
        <begin position="33"/>
        <end position="593"/>
    </location>
</feature>
<dbReference type="KEGG" id="fgg:FSB75_05660"/>
<dbReference type="Proteomes" id="UP000321204">
    <property type="component" value="Chromosome"/>
</dbReference>
<keyword evidence="9" id="KW-1185">Reference proteome</keyword>
<dbReference type="SUPFAM" id="SSF50952">
    <property type="entry name" value="Soluble quinoprotein glucose dehydrogenase"/>
    <property type="match status" value="1"/>
</dbReference>
<evidence type="ECO:0000256" key="6">
    <source>
        <dbReference type="SAM" id="SignalP"/>
    </source>
</evidence>
<evidence type="ECO:0000313" key="9">
    <source>
        <dbReference type="Proteomes" id="UP000321204"/>
    </source>
</evidence>
<gene>
    <name evidence="8" type="ORF">FSB75_05660</name>
</gene>
<keyword evidence="2 4" id="KW-0479">Metal-binding</keyword>
<dbReference type="Gene3D" id="2.120.10.30">
    <property type="entry name" value="TolB, C-terminal domain"/>
    <property type="match status" value="1"/>
</dbReference>
<dbReference type="PROSITE" id="PS51007">
    <property type="entry name" value="CYTC"/>
    <property type="match status" value="1"/>
</dbReference>
<dbReference type="OrthoDB" id="9811395at2"/>
<keyword evidence="6" id="KW-0732">Signal</keyword>
<name>A0A5B8UFG5_9BACT</name>
<dbReference type="PANTHER" id="PTHR35008:SF8">
    <property type="entry name" value="ALCOHOL DEHYDROGENASE CYTOCHROME C SUBUNIT"/>
    <property type="match status" value="1"/>
</dbReference>
<feature type="domain" description="Cytochrome c" evidence="7">
    <location>
        <begin position="486"/>
        <end position="573"/>
    </location>
</feature>
<dbReference type="InterPro" id="IPR051459">
    <property type="entry name" value="Cytochrome_c-type_DH"/>
</dbReference>
<feature type="signal peptide" evidence="6">
    <location>
        <begin position="1"/>
        <end position="32"/>
    </location>
</feature>
<dbReference type="InterPro" id="IPR011041">
    <property type="entry name" value="Quinoprot_gluc/sorb_DH_b-prop"/>
</dbReference>
<dbReference type="Pfam" id="PF22807">
    <property type="entry name" value="TrAA12"/>
    <property type="match status" value="1"/>
</dbReference>
<dbReference type="SUPFAM" id="SSF46626">
    <property type="entry name" value="Cytochrome c"/>
    <property type="match status" value="1"/>
</dbReference>
<keyword evidence="1 4" id="KW-0349">Heme</keyword>
<proteinExistence type="predicted"/>
<dbReference type="InterPro" id="IPR054539">
    <property type="entry name" value="Beta-prop_PDH"/>
</dbReference>
<organism evidence="8 9">
    <name type="scientific">Flavisolibacter ginsenosidimutans</name>
    <dbReference type="NCBI Taxonomy" id="661481"/>
    <lineage>
        <taxon>Bacteria</taxon>
        <taxon>Pseudomonadati</taxon>
        <taxon>Bacteroidota</taxon>
        <taxon>Chitinophagia</taxon>
        <taxon>Chitinophagales</taxon>
        <taxon>Chitinophagaceae</taxon>
        <taxon>Flavisolibacter</taxon>
    </lineage>
</organism>
<dbReference type="InterPro" id="IPR011042">
    <property type="entry name" value="6-blade_b-propeller_TolB-like"/>
</dbReference>
<evidence type="ECO:0000256" key="2">
    <source>
        <dbReference type="ARBA" id="ARBA00022723"/>
    </source>
</evidence>
<feature type="compositionally biased region" description="Low complexity" evidence="5">
    <location>
        <begin position="465"/>
        <end position="485"/>
    </location>
</feature>
<dbReference type="GO" id="GO:0020037">
    <property type="term" value="F:heme binding"/>
    <property type="evidence" value="ECO:0007669"/>
    <property type="project" value="InterPro"/>
</dbReference>
<dbReference type="InterPro" id="IPR036909">
    <property type="entry name" value="Cyt_c-like_dom_sf"/>
</dbReference>
<dbReference type="GO" id="GO:0009055">
    <property type="term" value="F:electron transfer activity"/>
    <property type="evidence" value="ECO:0007669"/>
    <property type="project" value="InterPro"/>
</dbReference>
<evidence type="ECO:0000256" key="1">
    <source>
        <dbReference type="ARBA" id="ARBA00022617"/>
    </source>
</evidence>
<keyword evidence="3 4" id="KW-0408">Iron</keyword>
<feature type="region of interest" description="Disordered" evidence="5">
    <location>
        <begin position="430"/>
        <end position="485"/>
    </location>
</feature>